<organism evidence="3 4">
    <name type="scientific">Kangiella spongicola</name>
    <dbReference type="NCBI Taxonomy" id="796379"/>
    <lineage>
        <taxon>Bacteria</taxon>
        <taxon>Pseudomonadati</taxon>
        <taxon>Pseudomonadota</taxon>
        <taxon>Gammaproteobacteria</taxon>
        <taxon>Kangiellales</taxon>
        <taxon>Kangiellaceae</taxon>
        <taxon>Kangiella</taxon>
    </lineage>
</organism>
<evidence type="ECO:0000313" key="3">
    <source>
        <dbReference type="EMBL" id="PXF63023.1"/>
    </source>
</evidence>
<dbReference type="OrthoDB" id="275270at2"/>
<proteinExistence type="predicted"/>
<dbReference type="GO" id="GO:0006508">
    <property type="term" value="P:proteolysis"/>
    <property type="evidence" value="ECO:0007669"/>
    <property type="project" value="InterPro"/>
</dbReference>
<sequence length="623" mass="69551">MIRSMLLGVGFLAWSLGAIASKPYIEHKYQYTQPNGDVVTIILNGDDYFGEQHSLTGELVMYDPTVGGMVYAEVNADRTQLISTGELVKSHDFDPYSGRYIRRKGLTPPKKEEKSSENEKEKMGEETQQQSIILKTREQELQERATQVTGSVKGLTLIIQFPDHSGSMTQAQVNTFLNGTNYSEFGNATSVRGYFSNVSNGQLDYSNTVTQYYTANHNKAYYTDDNFNSTVRSRELITEALNWLESNQNFDFSTLSTDTNGKIIGLNILYAGGIDSSWDKGLWPHMGKLIPSFCADGVCTDKYQISNMGEQLELGPFVHEAAHQLFHWPDLFDYDGSSYGSVAGFGLMGLGVAETETKLNPVQPNGYFRYLAGWLSAIELNPQSNPDAVSGALTHNANDSFIYRWSNPSNPGEAFYLESVQQSGQNQQVPSSGLAIWHINPDGNNNDENLPFVQLEHADGNRDPENKVNTGDAADLFTSGLFDFNAPNTSETNSRWVDGTDSSLIVKDISINGDTASFTIGSEEQQTNHYNYTGYISHQDVKIEPNGSWFYTYGGNFTFELEGSAYTDFDLYLQYWNGQQWTYIAASQSYASSESIQYNLTAGYYRLLVHAYHGSGYYEVTIY</sequence>
<dbReference type="GO" id="GO:0008233">
    <property type="term" value="F:peptidase activity"/>
    <property type="evidence" value="ECO:0007669"/>
    <property type="project" value="InterPro"/>
</dbReference>
<dbReference type="InterPro" id="IPR008757">
    <property type="entry name" value="Peptidase_M6-like_domain"/>
</dbReference>
<feature type="domain" description="Peptidase M6-like" evidence="2">
    <location>
        <begin position="182"/>
        <end position="254"/>
    </location>
</feature>
<comment type="caution">
    <text evidence="3">The sequence shown here is derived from an EMBL/GenBank/DDBJ whole genome shotgun (WGS) entry which is preliminary data.</text>
</comment>
<protein>
    <submittedName>
        <fullName evidence="3">Peptidase</fullName>
    </submittedName>
</protein>
<dbReference type="Proteomes" id="UP000247689">
    <property type="component" value="Unassembled WGS sequence"/>
</dbReference>
<dbReference type="EMBL" id="QICH01000002">
    <property type="protein sequence ID" value="PXF63023.1"/>
    <property type="molecule type" value="Genomic_DNA"/>
</dbReference>
<evidence type="ECO:0000256" key="1">
    <source>
        <dbReference type="SAM" id="MobiDB-lite"/>
    </source>
</evidence>
<dbReference type="PANTHER" id="PTHR41775">
    <property type="entry name" value="SECRETED PROTEIN-RELATED"/>
    <property type="match status" value="1"/>
</dbReference>
<dbReference type="Pfam" id="PF05547">
    <property type="entry name" value="Peptidase_M6"/>
    <property type="match status" value="1"/>
</dbReference>
<dbReference type="PANTHER" id="PTHR41775:SF1">
    <property type="entry name" value="PEPTIDASE M6-LIKE DOMAIN-CONTAINING PROTEIN"/>
    <property type="match status" value="1"/>
</dbReference>
<feature type="compositionally biased region" description="Basic and acidic residues" evidence="1">
    <location>
        <begin position="109"/>
        <end position="125"/>
    </location>
</feature>
<keyword evidence="4" id="KW-1185">Reference proteome</keyword>
<dbReference type="NCBIfam" id="TIGR03296">
    <property type="entry name" value="M6dom_TIGR03296"/>
    <property type="match status" value="1"/>
</dbReference>
<evidence type="ECO:0000313" key="4">
    <source>
        <dbReference type="Proteomes" id="UP000247689"/>
    </source>
</evidence>
<dbReference type="AlphaFoldDB" id="A0A318D2H9"/>
<name>A0A318D2H9_9GAMM</name>
<evidence type="ECO:0000259" key="2">
    <source>
        <dbReference type="Pfam" id="PF05547"/>
    </source>
</evidence>
<gene>
    <name evidence="3" type="ORF">DL796_06095</name>
</gene>
<reference evidence="3 4" key="1">
    <citation type="submission" date="2018-05" db="EMBL/GenBank/DDBJ databases">
        <title>Kangiella spongicola genome sequence.</title>
        <authorList>
            <person name="Maclea K.S."/>
            <person name="Goen A.E."/>
            <person name="Kelley C."/>
            <person name="Underriner A."/>
            <person name="Silverwood T."/>
            <person name="Trachtenberg A.M."/>
        </authorList>
    </citation>
    <scope>NUCLEOTIDE SEQUENCE [LARGE SCALE GENOMIC DNA]</scope>
    <source>
        <strain evidence="3 4">ATCC BAA-2076</strain>
    </source>
</reference>
<feature type="region of interest" description="Disordered" evidence="1">
    <location>
        <begin position="99"/>
        <end position="129"/>
    </location>
</feature>
<accession>A0A318D2H9</accession>
<dbReference type="Gene3D" id="2.60.120.380">
    <property type="match status" value="1"/>
</dbReference>
<dbReference type="RefSeq" id="WP_110200826.1">
    <property type="nucleotide sequence ID" value="NZ_QICH01000002.1"/>
</dbReference>